<evidence type="ECO:0000256" key="2">
    <source>
        <dbReference type="PROSITE-ProRule" id="PRU00335"/>
    </source>
</evidence>
<gene>
    <name evidence="4" type="ORF">ACFOUO_04110</name>
</gene>
<keyword evidence="1 2" id="KW-0238">DNA-binding</keyword>
<dbReference type="InterPro" id="IPR023772">
    <property type="entry name" value="DNA-bd_HTH_TetR-type_CS"/>
</dbReference>
<dbReference type="PROSITE" id="PS50977">
    <property type="entry name" value="HTH_TETR_2"/>
    <property type="match status" value="1"/>
</dbReference>
<keyword evidence="5" id="KW-1185">Reference proteome</keyword>
<sequence length="192" mass="22657">MSKKMDRRIKRTRENIKKAMLELIADKGFQAVTVRDLTDRAGINRGTFYLHFQDKYDLLEQCVEEEVQALFQIMKPKPGEPSTPLNEQALERCFQYYWDHKGFYQTMMGQVPQLRDLIFKAHREQANKLAEKSKVHPSRLPVDPDIVISYTLHSMLGVTMWWLENDMPYPPCQMAKQLNWLVSHHVNDLKSF</sequence>
<dbReference type="RefSeq" id="WP_380702415.1">
    <property type="nucleotide sequence ID" value="NZ_JBHSAP010000007.1"/>
</dbReference>
<dbReference type="SUPFAM" id="SSF46689">
    <property type="entry name" value="Homeodomain-like"/>
    <property type="match status" value="1"/>
</dbReference>
<dbReference type="PANTHER" id="PTHR43479:SF7">
    <property type="entry name" value="TETR-FAMILY TRANSCRIPTIONAL REGULATOR"/>
    <property type="match status" value="1"/>
</dbReference>
<evidence type="ECO:0000256" key="1">
    <source>
        <dbReference type="ARBA" id="ARBA00023125"/>
    </source>
</evidence>
<dbReference type="InterPro" id="IPR039532">
    <property type="entry name" value="TetR_C_Firmicutes"/>
</dbReference>
<dbReference type="PRINTS" id="PR00455">
    <property type="entry name" value="HTHTETR"/>
</dbReference>
<proteinExistence type="predicted"/>
<protein>
    <submittedName>
        <fullName evidence="4">TetR/AcrR family transcriptional regulator</fullName>
    </submittedName>
</protein>
<name>A0ABV8JGR3_9BACL</name>
<dbReference type="EMBL" id="JBHSAP010000007">
    <property type="protein sequence ID" value="MFC4075987.1"/>
    <property type="molecule type" value="Genomic_DNA"/>
</dbReference>
<dbReference type="InterPro" id="IPR009057">
    <property type="entry name" value="Homeodomain-like_sf"/>
</dbReference>
<evidence type="ECO:0000313" key="4">
    <source>
        <dbReference type="EMBL" id="MFC4075987.1"/>
    </source>
</evidence>
<dbReference type="Pfam" id="PF00440">
    <property type="entry name" value="TetR_N"/>
    <property type="match status" value="1"/>
</dbReference>
<evidence type="ECO:0000313" key="5">
    <source>
        <dbReference type="Proteomes" id="UP001595843"/>
    </source>
</evidence>
<dbReference type="PANTHER" id="PTHR43479">
    <property type="entry name" value="ACREF/ENVCD OPERON REPRESSOR-RELATED"/>
    <property type="match status" value="1"/>
</dbReference>
<organism evidence="4 5">
    <name type="scientific">Salinithrix halophila</name>
    <dbReference type="NCBI Taxonomy" id="1485204"/>
    <lineage>
        <taxon>Bacteria</taxon>
        <taxon>Bacillati</taxon>
        <taxon>Bacillota</taxon>
        <taxon>Bacilli</taxon>
        <taxon>Bacillales</taxon>
        <taxon>Thermoactinomycetaceae</taxon>
        <taxon>Salinithrix</taxon>
    </lineage>
</organism>
<dbReference type="Proteomes" id="UP001595843">
    <property type="component" value="Unassembled WGS sequence"/>
</dbReference>
<dbReference type="Pfam" id="PF14278">
    <property type="entry name" value="TetR_C_8"/>
    <property type="match status" value="1"/>
</dbReference>
<feature type="DNA-binding region" description="H-T-H motif" evidence="2">
    <location>
        <begin position="33"/>
        <end position="52"/>
    </location>
</feature>
<accession>A0ABV8JGR3</accession>
<evidence type="ECO:0000259" key="3">
    <source>
        <dbReference type="PROSITE" id="PS50977"/>
    </source>
</evidence>
<dbReference type="InterPro" id="IPR050624">
    <property type="entry name" value="HTH-type_Tx_Regulator"/>
</dbReference>
<feature type="domain" description="HTH tetR-type" evidence="3">
    <location>
        <begin position="10"/>
        <end position="70"/>
    </location>
</feature>
<dbReference type="InterPro" id="IPR001647">
    <property type="entry name" value="HTH_TetR"/>
</dbReference>
<dbReference type="PROSITE" id="PS01081">
    <property type="entry name" value="HTH_TETR_1"/>
    <property type="match status" value="1"/>
</dbReference>
<comment type="caution">
    <text evidence="4">The sequence shown here is derived from an EMBL/GenBank/DDBJ whole genome shotgun (WGS) entry which is preliminary data.</text>
</comment>
<dbReference type="Gene3D" id="1.10.357.10">
    <property type="entry name" value="Tetracycline Repressor, domain 2"/>
    <property type="match status" value="1"/>
</dbReference>
<reference evidence="5" key="1">
    <citation type="journal article" date="2019" name="Int. J. Syst. Evol. Microbiol.">
        <title>The Global Catalogue of Microorganisms (GCM) 10K type strain sequencing project: providing services to taxonomists for standard genome sequencing and annotation.</title>
        <authorList>
            <consortium name="The Broad Institute Genomics Platform"/>
            <consortium name="The Broad Institute Genome Sequencing Center for Infectious Disease"/>
            <person name="Wu L."/>
            <person name="Ma J."/>
        </authorList>
    </citation>
    <scope>NUCLEOTIDE SEQUENCE [LARGE SCALE GENOMIC DNA]</scope>
    <source>
        <strain evidence="5">IBRC-M 10813</strain>
    </source>
</reference>